<dbReference type="PANTHER" id="PTHR43774">
    <property type="entry name" value="PEPTIDE METHIONINE SULFOXIDE REDUCTASE"/>
    <property type="match status" value="1"/>
</dbReference>
<evidence type="ECO:0000256" key="2">
    <source>
        <dbReference type="ARBA" id="ARBA00023002"/>
    </source>
</evidence>
<evidence type="ECO:0000256" key="3">
    <source>
        <dbReference type="ARBA" id="ARBA00047806"/>
    </source>
</evidence>
<evidence type="ECO:0000256" key="1">
    <source>
        <dbReference type="ARBA" id="ARBA00012502"/>
    </source>
</evidence>
<protein>
    <recommendedName>
        <fullName evidence="1">peptide-methionine (S)-S-oxide reductase</fullName>
        <ecNumber evidence="1">1.8.4.11</ecNumber>
    </recommendedName>
</protein>
<dbReference type="Gene3D" id="3.30.1060.10">
    <property type="entry name" value="Peptide methionine sulphoxide reductase MsrA"/>
    <property type="match status" value="1"/>
</dbReference>
<comment type="catalytic activity">
    <reaction evidence="4">
        <text>[thioredoxin]-disulfide + L-methionine + H2O = L-methionine (S)-S-oxide + [thioredoxin]-dithiol</text>
        <dbReference type="Rhea" id="RHEA:19993"/>
        <dbReference type="Rhea" id="RHEA-COMP:10698"/>
        <dbReference type="Rhea" id="RHEA-COMP:10700"/>
        <dbReference type="ChEBI" id="CHEBI:15377"/>
        <dbReference type="ChEBI" id="CHEBI:29950"/>
        <dbReference type="ChEBI" id="CHEBI:50058"/>
        <dbReference type="ChEBI" id="CHEBI:57844"/>
        <dbReference type="ChEBI" id="CHEBI:58772"/>
        <dbReference type="EC" id="1.8.4.11"/>
    </reaction>
</comment>
<proteinExistence type="predicted"/>
<reference evidence="6 7" key="1">
    <citation type="submission" date="2020-02" db="EMBL/GenBank/DDBJ databases">
        <title>Complete Genome Sequence of Halomonas meridiana strain BAA-801, Isolated from Deep Sea Thermal Vent.</title>
        <authorList>
            <person name="Takahashi Y."/>
            <person name="Takahashi H."/>
            <person name="Galipon J."/>
            <person name="Arakawa K."/>
        </authorList>
    </citation>
    <scope>NUCLEOTIDE SEQUENCE [LARGE SCALE GENOMIC DNA]</scope>
    <source>
        <strain evidence="6 7">Slthf1</strain>
    </source>
</reference>
<dbReference type="GO" id="GO:0008113">
    <property type="term" value="F:peptide-methionine (S)-S-oxide reductase activity"/>
    <property type="evidence" value="ECO:0007669"/>
    <property type="project" value="UniProtKB-EC"/>
</dbReference>
<keyword evidence="2" id="KW-0560">Oxidoreductase</keyword>
<accession>A0A6F8SWV7</accession>
<dbReference type="EMBL" id="AP022821">
    <property type="protein sequence ID" value="BCA92688.1"/>
    <property type="molecule type" value="Genomic_DNA"/>
</dbReference>
<evidence type="ECO:0000313" key="7">
    <source>
        <dbReference type="Proteomes" id="UP000503197"/>
    </source>
</evidence>
<dbReference type="InterPro" id="IPR002569">
    <property type="entry name" value="Met_Sox_Rdtase_MsrA_dom"/>
</dbReference>
<evidence type="ECO:0000313" key="6">
    <source>
        <dbReference type="EMBL" id="BCA92688.1"/>
    </source>
</evidence>
<dbReference type="InterPro" id="IPR036509">
    <property type="entry name" value="Met_Sox_Rdtase_MsrA_sf"/>
</dbReference>
<dbReference type="EC" id="1.8.4.11" evidence="1"/>
<dbReference type="AlphaFoldDB" id="A0A6F8SWV7"/>
<dbReference type="Proteomes" id="UP000503197">
    <property type="component" value="Chromosome"/>
</dbReference>
<name>A0A6F8SWV7_9GAMM</name>
<dbReference type="PANTHER" id="PTHR43774:SF1">
    <property type="entry name" value="PEPTIDE METHIONINE SULFOXIDE REDUCTASE MSRA 2"/>
    <property type="match status" value="1"/>
</dbReference>
<evidence type="ECO:0000256" key="4">
    <source>
        <dbReference type="ARBA" id="ARBA00048782"/>
    </source>
</evidence>
<feature type="domain" description="Peptide methionine sulphoxide reductase MsrA" evidence="5">
    <location>
        <begin position="2"/>
        <end position="43"/>
    </location>
</feature>
<gene>
    <name evidence="6" type="ORF">HMSLTHF_24630</name>
</gene>
<dbReference type="Pfam" id="PF01625">
    <property type="entry name" value="PMSR"/>
    <property type="match status" value="1"/>
</dbReference>
<comment type="catalytic activity">
    <reaction evidence="3">
        <text>L-methionyl-[protein] + [thioredoxin]-disulfide + H2O = L-methionyl-(S)-S-oxide-[protein] + [thioredoxin]-dithiol</text>
        <dbReference type="Rhea" id="RHEA:14217"/>
        <dbReference type="Rhea" id="RHEA-COMP:10698"/>
        <dbReference type="Rhea" id="RHEA-COMP:10700"/>
        <dbReference type="Rhea" id="RHEA-COMP:12313"/>
        <dbReference type="Rhea" id="RHEA-COMP:12315"/>
        <dbReference type="ChEBI" id="CHEBI:15377"/>
        <dbReference type="ChEBI" id="CHEBI:16044"/>
        <dbReference type="ChEBI" id="CHEBI:29950"/>
        <dbReference type="ChEBI" id="CHEBI:44120"/>
        <dbReference type="ChEBI" id="CHEBI:50058"/>
        <dbReference type="EC" id="1.8.4.11"/>
    </reaction>
</comment>
<dbReference type="SUPFAM" id="SSF55068">
    <property type="entry name" value="Peptide methionine sulfoxide reductase"/>
    <property type="match status" value="1"/>
</dbReference>
<organism evidence="6 7">
    <name type="scientific">Vreelandella aquamarina</name>
    <dbReference type="NCBI Taxonomy" id="77097"/>
    <lineage>
        <taxon>Bacteria</taxon>
        <taxon>Pseudomonadati</taxon>
        <taxon>Pseudomonadota</taxon>
        <taxon>Gammaproteobacteria</taxon>
        <taxon>Oceanospirillales</taxon>
        <taxon>Halomonadaceae</taxon>
        <taxon>Vreelandella</taxon>
    </lineage>
</organism>
<sequence>MGVSATISGYMGGELENPTYEQISRGGTGHIEVVQIEYDDSRIIADGSDFFRVSVVIRSPLD</sequence>
<evidence type="ECO:0000259" key="5">
    <source>
        <dbReference type="Pfam" id="PF01625"/>
    </source>
</evidence>